<dbReference type="AlphaFoldDB" id="A0A1H3ZYC1"/>
<sequence>MEQGRSKTAVAHAITERFAEEISKLELSIAEIARRIDVKKYRIHDVLSFKQRLPTDLLARAASLGIDVNYVLTGVKPALSSREAALIQNYRSASSQQKDHLEAAFNVLAEPHRPRLVKPESKTVKECRYGHG</sequence>
<gene>
    <name evidence="1" type="ORF">SAMN02745729_102211</name>
</gene>
<evidence type="ECO:0000313" key="2">
    <source>
        <dbReference type="Proteomes" id="UP000242469"/>
    </source>
</evidence>
<name>A0A1H3ZYC1_9GAMM</name>
<reference evidence="2" key="1">
    <citation type="submission" date="2016-10" db="EMBL/GenBank/DDBJ databases">
        <authorList>
            <person name="Varghese N."/>
            <person name="Submissions S."/>
        </authorList>
    </citation>
    <scope>NUCLEOTIDE SEQUENCE [LARGE SCALE GENOMIC DNA]</scope>
    <source>
        <strain evidence="2">DSM 11526</strain>
    </source>
</reference>
<dbReference type="Proteomes" id="UP000242469">
    <property type="component" value="Unassembled WGS sequence"/>
</dbReference>
<dbReference type="RefSeq" id="WP_091823495.1">
    <property type="nucleotide sequence ID" value="NZ_FNRJ01000002.1"/>
</dbReference>
<protein>
    <submittedName>
        <fullName evidence="1">Uncharacterized protein</fullName>
    </submittedName>
</protein>
<dbReference type="STRING" id="1122198.SAMN02745729_102211"/>
<keyword evidence="2" id="KW-1185">Reference proteome</keyword>
<accession>A0A1H3ZYC1</accession>
<proteinExistence type="predicted"/>
<organism evidence="1 2">
    <name type="scientific">Marinobacterium iners DSM 11526</name>
    <dbReference type="NCBI Taxonomy" id="1122198"/>
    <lineage>
        <taxon>Bacteria</taxon>
        <taxon>Pseudomonadati</taxon>
        <taxon>Pseudomonadota</taxon>
        <taxon>Gammaproteobacteria</taxon>
        <taxon>Oceanospirillales</taxon>
        <taxon>Oceanospirillaceae</taxon>
        <taxon>Marinobacterium</taxon>
    </lineage>
</organism>
<dbReference type="OrthoDB" id="9791537at2"/>
<dbReference type="EMBL" id="FNRJ01000002">
    <property type="protein sequence ID" value="SEA28706.1"/>
    <property type="molecule type" value="Genomic_DNA"/>
</dbReference>
<evidence type="ECO:0000313" key="1">
    <source>
        <dbReference type="EMBL" id="SEA28706.1"/>
    </source>
</evidence>